<accession>A0A212S7K2</accession>
<dbReference type="OrthoDB" id="8456726at2"/>
<dbReference type="AlphaFoldDB" id="A0A212S7K2"/>
<sequence>MLKVGCLLFPIVAMSAIIWLNHESAIHQEQETAKPTCSTEYLRCRDNEDIVINHKSKSGLYLASECKATANVVARYGEAELPFLAFQSYYLGDFFKKTGVAVLLEKGAMFQNGFGARQHVTLICRYDLKTDIATVEIIPK</sequence>
<evidence type="ECO:0000313" key="2">
    <source>
        <dbReference type="Proteomes" id="UP000198418"/>
    </source>
</evidence>
<protein>
    <submittedName>
        <fullName evidence="1">Uncharacterized protein</fullName>
    </submittedName>
</protein>
<dbReference type="RefSeq" id="WP_141098507.1">
    <property type="nucleotide sequence ID" value="NZ_FYDG01000015.1"/>
</dbReference>
<dbReference type="Proteomes" id="UP000198418">
    <property type="component" value="Unassembled WGS sequence"/>
</dbReference>
<proteinExistence type="predicted"/>
<organism evidence="1 2">
    <name type="scientific">Rhodoblastus acidophilus</name>
    <name type="common">Rhodopseudomonas acidophila</name>
    <dbReference type="NCBI Taxonomy" id="1074"/>
    <lineage>
        <taxon>Bacteria</taxon>
        <taxon>Pseudomonadati</taxon>
        <taxon>Pseudomonadota</taxon>
        <taxon>Alphaproteobacteria</taxon>
        <taxon>Hyphomicrobiales</taxon>
        <taxon>Rhodoblastaceae</taxon>
        <taxon>Rhodoblastus</taxon>
    </lineage>
</organism>
<keyword evidence="2" id="KW-1185">Reference proteome</keyword>
<gene>
    <name evidence="1" type="ORF">SAMN06265338_11514</name>
</gene>
<dbReference type="EMBL" id="FYDG01000015">
    <property type="protein sequence ID" value="SNB81318.1"/>
    <property type="molecule type" value="Genomic_DNA"/>
</dbReference>
<reference evidence="2" key="1">
    <citation type="submission" date="2017-06" db="EMBL/GenBank/DDBJ databases">
        <authorList>
            <person name="Varghese N."/>
            <person name="Submissions S."/>
        </authorList>
    </citation>
    <scope>NUCLEOTIDE SEQUENCE [LARGE SCALE GENOMIC DNA]</scope>
    <source>
        <strain evidence="2">DSM 137</strain>
    </source>
</reference>
<name>A0A212S7K2_RHOAC</name>
<evidence type="ECO:0000313" key="1">
    <source>
        <dbReference type="EMBL" id="SNB81318.1"/>
    </source>
</evidence>